<comment type="activity regulation">
    <text evidence="10">Na(+) is not transported, but it plays an essential structural role and its presence is essential for fluoride channel function.</text>
</comment>
<dbReference type="HOGENOM" id="CLU_114342_2_3_0"/>
<dbReference type="GO" id="GO:0062054">
    <property type="term" value="F:fluoride channel activity"/>
    <property type="evidence" value="ECO:0007669"/>
    <property type="project" value="UniProtKB-UniRule"/>
</dbReference>
<keyword evidence="2 10" id="KW-1003">Cell membrane</keyword>
<dbReference type="NCBIfam" id="TIGR00494">
    <property type="entry name" value="crcB"/>
    <property type="match status" value="1"/>
</dbReference>
<organism evidence="11 12">
    <name type="scientific">Chloroflexus aggregans (strain MD-66 / DSM 9485)</name>
    <dbReference type="NCBI Taxonomy" id="326427"/>
    <lineage>
        <taxon>Bacteria</taxon>
        <taxon>Bacillati</taxon>
        <taxon>Chloroflexota</taxon>
        <taxon>Chloroflexia</taxon>
        <taxon>Chloroflexales</taxon>
        <taxon>Chloroflexineae</taxon>
        <taxon>Chloroflexaceae</taxon>
        <taxon>Chloroflexus</taxon>
    </lineage>
</organism>
<feature type="transmembrane region" description="Helical" evidence="10">
    <location>
        <begin position="97"/>
        <end position="120"/>
    </location>
</feature>
<dbReference type="GO" id="GO:0005886">
    <property type="term" value="C:plasma membrane"/>
    <property type="evidence" value="ECO:0007669"/>
    <property type="project" value="UniProtKB-SubCell"/>
</dbReference>
<keyword evidence="6 10" id="KW-0407">Ion channel</keyword>
<reference evidence="11" key="1">
    <citation type="submission" date="2008-12" db="EMBL/GenBank/DDBJ databases">
        <title>Complete sequence of Chloroflexus aggregans DSM 9485.</title>
        <authorList>
            <consortium name="US DOE Joint Genome Institute"/>
            <person name="Lucas S."/>
            <person name="Copeland A."/>
            <person name="Lapidus A."/>
            <person name="Glavina del Rio T."/>
            <person name="Dalin E."/>
            <person name="Tice H."/>
            <person name="Pitluck S."/>
            <person name="Foster B."/>
            <person name="Larimer F."/>
            <person name="Land M."/>
            <person name="Hauser L."/>
            <person name="Kyrpides N."/>
            <person name="Mikhailova N."/>
            <person name="Bryant D."/>
            <person name="Richardson P."/>
        </authorList>
    </citation>
    <scope>NUCLEOTIDE SEQUENCE</scope>
    <source>
        <strain evidence="11">DSM 9485</strain>
    </source>
</reference>
<dbReference type="PANTHER" id="PTHR28259">
    <property type="entry name" value="FLUORIDE EXPORT PROTEIN 1-RELATED"/>
    <property type="match status" value="1"/>
</dbReference>
<feature type="transmembrane region" description="Helical" evidence="10">
    <location>
        <begin position="67"/>
        <end position="85"/>
    </location>
</feature>
<comment type="function">
    <text evidence="9 10">Fluoride-specific ion channel. Important for reducing fluoride concentration in the cell, thus reducing its toxicity.</text>
</comment>
<evidence type="ECO:0000256" key="5">
    <source>
        <dbReference type="ARBA" id="ARBA00023136"/>
    </source>
</evidence>
<evidence type="ECO:0000256" key="6">
    <source>
        <dbReference type="ARBA" id="ARBA00023303"/>
    </source>
</evidence>
<dbReference type="HAMAP" id="MF_00454">
    <property type="entry name" value="FluC"/>
    <property type="match status" value="1"/>
</dbReference>
<dbReference type="RefSeq" id="WP_012616705.1">
    <property type="nucleotide sequence ID" value="NC_011831.1"/>
</dbReference>
<evidence type="ECO:0000313" key="12">
    <source>
        <dbReference type="Proteomes" id="UP000002508"/>
    </source>
</evidence>
<comment type="catalytic activity">
    <reaction evidence="8">
        <text>fluoride(in) = fluoride(out)</text>
        <dbReference type="Rhea" id="RHEA:76159"/>
        <dbReference type="ChEBI" id="CHEBI:17051"/>
    </reaction>
    <physiologicalReaction direction="left-to-right" evidence="8">
        <dbReference type="Rhea" id="RHEA:76160"/>
    </physiologicalReaction>
</comment>
<dbReference type="GO" id="GO:0046872">
    <property type="term" value="F:metal ion binding"/>
    <property type="evidence" value="ECO:0007669"/>
    <property type="project" value="UniProtKB-KW"/>
</dbReference>
<dbReference type="eggNOG" id="COG0239">
    <property type="taxonomic scope" value="Bacteria"/>
</dbReference>
<evidence type="ECO:0000256" key="10">
    <source>
        <dbReference type="HAMAP-Rule" id="MF_00454"/>
    </source>
</evidence>
<comment type="subcellular location">
    <subcellularLocation>
        <location evidence="1 10">Cell membrane</location>
        <topology evidence="1 10">Multi-pass membrane protein</topology>
    </subcellularLocation>
</comment>
<dbReference type="STRING" id="326427.Cagg_1434"/>
<keyword evidence="10" id="KW-0479">Metal-binding</keyword>
<evidence type="ECO:0000256" key="4">
    <source>
        <dbReference type="ARBA" id="ARBA00022989"/>
    </source>
</evidence>
<evidence type="ECO:0000256" key="9">
    <source>
        <dbReference type="ARBA" id="ARBA00049940"/>
    </source>
</evidence>
<keyword evidence="12" id="KW-1185">Reference proteome</keyword>
<dbReference type="GO" id="GO:0140114">
    <property type="term" value="P:cellular detoxification of fluoride"/>
    <property type="evidence" value="ECO:0007669"/>
    <property type="project" value="UniProtKB-UniRule"/>
</dbReference>
<keyword evidence="5 10" id="KW-0472">Membrane</keyword>
<evidence type="ECO:0000256" key="7">
    <source>
        <dbReference type="ARBA" id="ARBA00035120"/>
    </source>
</evidence>
<protein>
    <recommendedName>
        <fullName evidence="10">Fluoride-specific ion channel FluC</fullName>
    </recommendedName>
</protein>
<keyword evidence="3 10" id="KW-0812">Transmembrane</keyword>
<dbReference type="AlphaFoldDB" id="B8G951"/>
<dbReference type="Pfam" id="PF02537">
    <property type="entry name" value="CRCB"/>
    <property type="match status" value="1"/>
</dbReference>
<dbReference type="Proteomes" id="UP000002508">
    <property type="component" value="Chromosome"/>
</dbReference>
<dbReference type="KEGG" id="cag:Cagg_1434"/>
<proteinExistence type="inferred from homology"/>
<dbReference type="InterPro" id="IPR003691">
    <property type="entry name" value="FluC"/>
</dbReference>
<feature type="binding site" evidence="10">
    <location>
        <position position="78"/>
    </location>
    <ligand>
        <name>Na(+)</name>
        <dbReference type="ChEBI" id="CHEBI:29101"/>
        <note>structural</note>
    </ligand>
</feature>
<keyword evidence="10" id="KW-0406">Ion transport</keyword>
<evidence type="ECO:0000256" key="3">
    <source>
        <dbReference type="ARBA" id="ARBA00022692"/>
    </source>
</evidence>
<dbReference type="PANTHER" id="PTHR28259:SF1">
    <property type="entry name" value="FLUORIDE EXPORT PROTEIN 1-RELATED"/>
    <property type="match status" value="1"/>
</dbReference>
<comment type="similarity">
    <text evidence="7 10">Belongs to the fluoride channel Fluc/FEX (TC 1.A.43) family.</text>
</comment>
<evidence type="ECO:0000313" key="11">
    <source>
        <dbReference type="EMBL" id="ACL24341.1"/>
    </source>
</evidence>
<keyword evidence="10" id="KW-0915">Sodium</keyword>
<feature type="binding site" evidence="10">
    <location>
        <position position="75"/>
    </location>
    <ligand>
        <name>Na(+)</name>
        <dbReference type="ChEBI" id="CHEBI:29101"/>
        <note>structural</note>
    </ligand>
</feature>
<evidence type="ECO:0000256" key="8">
    <source>
        <dbReference type="ARBA" id="ARBA00035585"/>
    </source>
</evidence>
<dbReference type="EMBL" id="CP001337">
    <property type="protein sequence ID" value="ACL24341.1"/>
    <property type="molecule type" value="Genomic_DNA"/>
</dbReference>
<evidence type="ECO:0000256" key="2">
    <source>
        <dbReference type="ARBA" id="ARBA00022475"/>
    </source>
</evidence>
<feature type="transmembrane region" description="Helical" evidence="10">
    <location>
        <begin position="36"/>
        <end position="55"/>
    </location>
</feature>
<keyword evidence="4 10" id="KW-1133">Transmembrane helix</keyword>
<sequence>MNNILAIAIGAAIGANLRYGIGLWAAQRLGTTWPYGTFIINLLGCLLIGLLLTLAANRLTLSEPMRLMLVTGLLGGFTTFSTFGYESVTLLNSGNWLAALSYVSGSVIGGLIAVIIGIGLGRWIGG</sequence>
<keyword evidence="10" id="KW-0813">Transport</keyword>
<name>B8G951_CHLAD</name>
<evidence type="ECO:0000256" key="1">
    <source>
        <dbReference type="ARBA" id="ARBA00004651"/>
    </source>
</evidence>
<accession>B8G951</accession>
<gene>
    <name evidence="10" type="primary">fluC</name>
    <name evidence="10" type="synonym">crcB</name>
    <name evidence="11" type="ordered locus">Cagg_1434</name>
</gene>